<dbReference type="RefSeq" id="XP_001594884.1">
    <property type="nucleotide sequence ID" value="XM_001594834.1"/>
</dbReference>
<reference evidence="2" key="1">
    <citation type="journal article" date="2011" name="PLoS Genet.">
        <title>Genomic analysis of the necrotrophic fungal pathogens Sclerotinia sclerotiorum and Botrytis cinerea.</title>
        <authorList>
            <person name="Amselem J."/>
            <person name="Cuomo C.A."/>
            <person name="van Kan J.A."/>
            <person name="Viaud M."/>
            <person name="Benito E.P."/>
            <person name="Couloux A."/>
            <person name="Coutinho P.M."/>
            <person name="de Vries R.P."/>
            <person name="Dyer P.S."/>
            <person name="Fillinger S."/>
            <person name="Fournier E."/>
            <person name="Gout L."/>
            <person name="Hahn M."/>
            <person name="Kohn L."/>
            <person name="Lapalu N."/>
            <person name="Plummer K.M."/>
            <person name="Pradier J.M."/>
            <person name="Quevillon E."/>
            <person name="Sharon A."/>
            <person name="Simon A."/>
            <person name="ten Have A."/>
            <person name="Tudzynski B."/>
            <person name="Tudzynski P."/>
            <person name="Wincker P."/>
            <person name="Andrew M."/>
            <person name="Anthouard V."/>
            <person name="Beever R.E."/>
            <person name="Beffa R."/>
            <person name="Benoit I."/>
            <person name="Bouzid O."/>
            <person name="Brault B."/>
            <person name="Chen Z."/>
            <person name="Choquer M."/>
            <person name="Collemare J."/>
            <person name="Cotton P."/>
            <person name="Danchin E.G."/>
            <person name="Da Silva C."/>
            <person name="Gautier A."/>
            <person name="Giraud C."/>
            <person name="Giraud T."/>
            <person name="Gonzalez C."/>
            <person name="Grossetete S."/>
            <person name="Guldener U."/>
            <person name="Henrissat B."/>
            <person name="Howlett B.J."/>
            <person name="Kodira C."/>
            <person name="Kretschmer M."/>
            <person name="Lappartient A."/>
            <person name="Leroch M."/>
            <person name="Levis C."/>
            <person name="Mauceli E."/>
            <person name="Neuveglise C."/>
            <person name="Oeser B."/>
            <person name="Pearson M."/>
            <person name="Poulain J."/>
            <person name="Poussereau N."/>
            <person name="Quesneville H."/>
            <person name="Rascle C."/>
            <person name="Schumacher J."/>
            <person name="Segurens B."/>
            <person name="Sexton A."/>
            <person name="Silva E."/>
            <person name="Sirven C."/>
            <person name="Soanes D.M."/>
            <person name="Talbot N.J."/>
            <person name="Templeton M."/>
            <person name="Yandava C."/>
            <person name="Yarden O."/>
            <person name="Zeng Q."/>
            <person name="Rollins J.A."/>
            <person name="Lebrun M.H."/>
            <person name="Dickman M."/>
        </authorList>
    </citation>
    <scope>NUCLEOTIDE SEQUENCE [LARGE SCALE GENOMIC DNA]</scope>
    <source>
        <strain evidence="2">ATCC 18683 / 1980 / Ss-1</strain>
    </source>
</reference>
<gene>
    <name evidence="1" type="ORF">SS1G_04692</name>
</gene>
<dbReference type="HOGENOM" id="CLU_3143904_0_0_1"/>
<dbReference type="EMBL" id="CH476625">
    <property type="protein sequence ID" value="EDO02216.1"/>
    <property type="molecule type" value="Genomic_DNA"/>
</dbReference>
<dbReference type="AlphaFoldDB" id="A7EHA0"/>
<accession>A7EHA0</accession>
<evidence type="ECO:0000313" key="2">
    <source>
        <dbReference type="Proteomes" id="UP000001312"/>
    </source>
</evidence>
<protein>
    <submittedName>
        <fullName evidence="1">Uncharacterized protein</fullName>
    </submittedName>
</protein>
<name>A7EHA0_SCLS1</name>
<keyword evidence="2" id="KW-1185">Reference proteome</keyword>
<dbReference type="InParanoid" id="A7EHA0"/>
<sequence length="49" mass="5287">MSPHIESSIGFAFDIPFPGNIENGPISADDTLRSSLLPCMIDVAKLLKK</sequence>
<evidence type="ECO:0000313" key="1">
    <source>
        <dbReference type="EMBL" id="EDO02216.1"/>
    </source>
</evidence>
<dbReference type="GeneID" id="5491126"/>
<dbReference type="Proteomes" id="UP000001312">
    <property type="component" value="Unassembled WGS sequence"/>
</dbReference>
<organism evidence="1 2">
    <name type="scientific">Sclerotinia sclerotiorum (strain ATCC 18683 / 1980 / Ss-1)</name>
    <name type="common">White mold</name>
    <name type="synonym">Whetzelinia sclerotiorum</name>
    <dbReference type="NCBI Taxonomy" id="665079"/>
    <lineage>
        <taxon>Eukaryota</taxon>
        <taxon>Fungi</taxon>
        <taxon>Dikarya</taxon>
        <taxon>Ascomycota</taxon>
        <taxon>Pezizomycotina</taxon>
        <taxon>Leotiomycetes</taxon>
        <taxon>Helotiales</taxon>
        <taxon>Sclerotiniaceae</taxon>
        <taxon>Sclerotinia</taxon>
    </lineage>
</organism>
<dbReference type="KEGG" id="ssl:SS1G_04692"/>
<proteinExistence type="predicted"/>